<dbReference type="AlphaFoldDB" id="A0A7C8NDG7"/>
<reference evidence="3 4" key="1">
    <citation type="submission" date="2019-12" db="EMBL/GenBank/DDBJ databases">
        <title>Draft genome sequence of the ascomycete Xylaria multiplex DSM 110363.</title>
        <authorList>
            <person name="Buettner E."/>
            <person name="Kellner H."/>
        </authorList>
    </citation>
    <scope>NUCLEOTIDE SEQUENCE [LARGE SCALE GENOMIC DNA]</scope>
    <source>
        <strain evidence="3 4">DSM 110363</strain>
    </source>
</reference>
<proteinExistence type="predicted"/>
<keyword evidence="1" id="KW-0812">Transmembrane</keyword>
<dbReference type="OrthoDB" id="446723at2759"/>
<dbReference type="InterPro" id="IPR000073">
    <property type="entry name" value="AB_hydrolase_1"/>
</dbReference>
<dbReference type="Proteomes" id="UP000481858">
    <property type="component" value="Unassembled WGS sequence"/>
</dbReference>
<dbReference type="PANTHER" id="PTHR12277">
    <property type="entry name" value="ALPHA/BETA HYDROLASE DOMAIN-CONTAINING PROTEIN"/>
    <property type="match status" value="1"/>
</dbReference>
<dbReference type="EMBL" id="WUBL01000004">
    <property type="protein sequence ID" value="KAF2972777.1"/>
    <property type="molecule type" value="Genomic_DNA"/>
</dbReference>
<feature type="domain" description="AB hydrolase-1" evidence="2">
    <location>
        <begin position="164"/>
        <end position="279"/>
    </location>
</feature>
<evidence type="ECO:0000256" key="1">
    <source>
        <dbReference type="SAM" id="Phobius"/>
    </source>
</evidence>
<dbReference type="SUPFAM" id="SSF53474">
    <property type="entry name" value="alpha/beta-Hydrolases"/>
    <property type="match status" value="1"/>
</dbReference>
<accession>A0A7C8NDG7</accession>
<evidence type="ECO:0000313" key="3">
    <source>
        <dbReference type="EMBL" id="KAF2972777.1"/>
    </source>
</evidence>
<comment type="caution">
    <text evidence="3">The sequence shown here is derived from an EMBL/GenBank/DDBJ whole genome shotgun (WGS) entry which is preliminary data.</text>
</comment>
<keyword evidence="1" id="KW-1133">Transmembrane helix</keyword>
<dbReference type="InterPro" id="IPR029058">
    <property type="entry name" value="AB_hydrolase_fold"/>
</dbReference>
<dbReference type="PANTHER" id="PTHR12277:SF81">
    <property type="entry name" value="PROTEIN ABHD13"/>
    <property type="match status" value="1"/>
</dbReference>
<protein>
    <recommendedName>
        <fullName evidence="2">AB hydrolase-1 domain-containing protein</fullName>
    </recommendedName>
</protein>
<name>A0A7C8NDG7_9PEZI</name>
<organism evidence="3 4">
    <name type="scientific">Xylaria multiplex</name>
    <dbReference type="NCBI Taxonomy" id="323545"/>
    <lineage>
        <taxon>Eukaryota</taxon>
        <taxon>Fungi</taxon>
        <taxon>Dikarya</taxon>
        <taxon>Ascomycota</taxon>
        <taxon>Pezizomycotina</taxon>
        <taxon>Sordariomycetes</taxon>
        <taxon>Xylariomycetidae</taxon>
        <taxon>Xylariales</taxon>
        <taxon>Xylariaceae</taxon>
        <taxon>Xylaria</taxon>
    </lineage>
</organism>
<dbReference type="InParanoid" id="A0A7C8NDG7"/>
<sequence>MAPQPSRWAIPLGVSFGVPVGLYIAFLFLGGFPFFQRQSVFFFLSYSYPPTTVSSQPVSFFYAHRLNTLFLHDLDKPQYWGFARNQVTPFSLISGNESIYAWHILPLRSVLKHEDELQATPLGHSDNITTTESFKILRDDPEAQLNAGHIAQGLRTEHFHTLTDTSSFHVLSIDYRGYGKSTGVPSEAGLIQDGVTAVGWAMNVAGVPPDRIVVLGHSLGTAVTNGVVEHFATRGIEFAGVILVAGFPNVPTLLSSYSGAGFIPVLSPLRPIPPLLRLFQSFVVDKWNSSSRVAEIVRLTRTRLHLTLIHANNDMEIPCHESDALFKSAVKVATNQVLDDEAFLSWKKQKSIQFDDGTFTSIVTAEPDIIIRQELVPYGGHNGVLLTSAVPLAVMRAFSSDPDTLK</sequence>
<evidence type="ECO:0000259" key="2">
    <source>
        <dbReference type="Pfam" id="PF12697"/>
    </source>
</evidence>
<evidence type="ECO:0000313" key="4">
    <source>
        <dbReference type="Proteomes" id="UP000481858"/>
    </source>
</evidence>
<dbReference type="Pfam" id="PF12697">
    <property type="entry name" value="Abhydrolase_6"/>
    <property type="match status" value="1"/>
</dbReference>
<feature type="transmembrane region" description="Helical" evidence="1">
    <location>
        <begin position="12"/>
        <end position="35"/>
    </location>
</feature>
<gene>
    <name evidence="3" type="ORF">GQX73_g848</name>
</gene>
<keyword evidence="4" id="KW-1185">Reference proteome</keyword>
<dbReference type="Gene3D" id="3.40.50.1820">
    <property type="entry name" value="alpha/beta hydrolase"/>
    <property type="match status" value="1"/>
</dbReference>
<keyword evidence="1" id="KW-0472">Membrane</keyword>